<accession>A0A3P8HG02</accession>
<sequence length="143" mass="15661">MLCHDITTLLGRTQHSHSFDQLENYGMPTTGALLSLQLVALSRRSSDGKPPEAAIHAATKLAIAYGVINLARFVRKLRSNSHRHKVSLFQVISVLSKGVVLLPSGLMTLYCLTPGGVYNRKDPEGLVNHAKDLVKVSAYVIWV</sequence>
<proteinExistence type="predicted"/>
<dbReference type="Proteomes" id="UP000050761">
    <property type="component" value="Unassembled WGS sequence"/>
</dbReference>
<accession>A0A183GP55</accession>
<gene>
    <name evidence="1" type="ORF">HPBE_LOCUS24474</name>
</gene>
<dbReference type="EMBL" id="UZAH01036409">
    <property type="protein sequence ID" value="VDP45293.1"/>
    <property type="molecule type" value="Genomic_DNA"/>
</dbReference>
<reference evidence="1 2" key="1">
    <citation type="submission" date="2018-11" db="EMBL/GenBank/DDBJ databases">
        <authorList>
            <consortium name="Pathogen Informatics"/>
        </authorList>
    </citation>
    <scope>NUCLEOTIDE SEQUENCE [LARGE SCALE GENOMIC DNA]</scope>
</reference>
<evidence type="ECO:0000313" key="3">
    <source>
        <dbReference type="WBParaSite" id="HPBE_0002447501-mRNA-1"/>
    </source>
</evidence>
<reference evidence="3" key="2">
    <citation type="submission" date="2019-09" db="UniProtKB">
        <authorList>
            <consortium name="WormBaseParasite"/>
        </authorList>
    </citation>
    <scope>IDENTIFICATION</scope>
</reference>
<evidence type="ECO:0000313" key="2">
    <source>
        <dbReference type="Proteomes" id="UP000050761"/>
    </source>
</evidence>
<keyword evidence="2" id="KW-1185">Reference proteome</keyword>
<evidence type="ECO:0000313" key="1">
    <source>
        <dbReference type="EMBL" id="VDP45293.1"/>
    </source>
</evidence>
<protein>
    <submittedName>
        <fullName evidence="3">Peroxisomal membrane protein PMP34</fullName>
    </submittedName>
</protein>
<name>A0A183GP55_HELPZ</name>
<dbReference type="AlphaFoldDB" id="A0A183GP55"/>
<dbReference type="OrthoDB" id="270318at2759"/>
<organism evidence="2 3">
    <name type="scientific">Heligmosomoides polygyrus</name>
    <name type="common">Parasitic roundworm</name>
    <dbReference type="NCBI Taxonomy" id="6339"/>
    <lineage>
        <taxon>Eukaryota</taxon>
        <taxon>Metazoa</taxon>
        <taxon>Ecdysozoa</taxon>
        <taxon>Nematoda</taxon>
        <taxon>Chromadorea</taxon>
        <taxon>Rhabditida</taxon>
        <taxon>Rhabditina</taxon>
        <taxon>Rhabditomorpha</taxon>
        <taxon>Strongyloidea</taxon>
        <taxon>Heligmosomidae</taxon>
        <taxon>Heligmosomoides</taxon>
    </lineage>
</organism>
<dbReference type="WBParaSite" id="HPBE_0002447501-mRNA-1">
    <property type="protein sequence ID" value="HPBE_0002447501-mRNA-1"/>
    <property type="gene ID" value="HPBE_0002447501"/>
</dbReference>